<accession>A0A915JNT2</accession>
<sequence length="97" mass="11434">MEKQFFLTLPHNLKRISLIITTMLEKEDGKQRAIKKCFLADASANAKKCQNARELQLQRKSVKENVEQYERAVEEKTSIDKANAEKYRMYKTNRQIL</sequence>
<dbReference type="Proteomes" id="UP000887565">
    <property type="component" value="Unplaced"/>
</dbReference>
<reference evidence="3" key="1">
    <citation type="submission" date="2022-11" db="UniProtKB">
        <authorList>
            <consortium name="WormBaseParasite"/>
        </authorList>
    </citation>
    <scope>IDENTIFICATION</scope>
</reference>
<evidence type="ECO:0000313" key="3">
    <source>
        <dbReference type="WBParaSite" id="nRc.2.0.1.t27747-RA"/>
    </source>
</evidence>
<evidence type="ECO:0000256" key="1">
    <source>
        <dbReference type="SAM" id="Coils"/>
    </source>
</evidence>
<dbReference type="WBParaSite" id="nRc.2.0.1.t27747-RA">
    <property type="protein sequence ID" value="nRc.2.0.1.t27747-RA"/>
    <property type="gene ID" value="nRc.2.0.1.g27747"/>
</dbReference>
<proteinExistence type="predicted"/>
<protein>
    <submittedName>
        <fullName evidence="3">Uncharacterized protein</fullName>
    </submittedName>
</protein>
<evidence type="ECO:0000313" key="2">
    <source>
        <dbReference type="Proteomes" id="UP000887565"/>
    </source>
</evidence>
<feature type="coiled-coil region" evidence="1">
    <location>
        <begin position="52"/>
        <end position="79"/>
    </location>
</feature>
<name>A0A915JNT2_ROMCU</name>
<organism evidence="2 3">
    <name type="scientific">Romanomermis culicivorax</name>
    <name type="common">Nematode worm</name>
    <dbReference type="NCBI Taxonomy" id="13658"/>
    <lineage>
        <taxon>Eukaryota</taxon>
        <taxon>Metazoa</taxon>
        <taxon>Ecdysozoa</taxon>
        <taxon>Nematoda</taxon>
        <taxon>Enoplea</taxon>
        <taxon>Dorylaimia</taxon>
        <taxon>Mermithida</taxon>
        <taxon>Mermithoidea</taxon>
        <taxon>Mermithidae</taxon>
        <taxon>Romanomermis</taxon>
    </lineage>
</organism>
<keyword evidence="1" id="KW-0175">Coiled coil</keyword>
<keyword evidence="2" id="KW-1185">Reference proteome</keyword>
<dbReference type="AlphaFoldDB" id="A0A915JNT2"/>